<keyword evidence="3 6" id="KW-0812">Transmembrane</keyword>
<gene>
    <name evidence="7" type="ORF">NQ317_017665</name>
</gene>
<dbReference type="PANTHER" id="PTHR12841:SF6">
    <property type="entry name" value="PROTEIN UNC-50 HOMOLOG"/>
    <property type="match status" value="1"/>
</dbReference>
<dbReference type="Pfam" id="PF05216">
    <property type="entry name" value="UNC-50"/>
    <property type="match status" value="2"/>
</dbReference>
<dbReference type="InterPro" id="IPR007881">
    <property type="entry name" value="UNC-50"/>
</dbReference>
<evidence type="ECO:0000256" key="5">
    <source>
        <dbReference type="ARBA" id="ARBA00023136"/>
    </source>
</evidence>
<evidence type="ECO:0000313" key="8">
    <source>
        <dbReference type="Proteomes" id="UP001162164"/>
    </source>
</evidence>
<dbReference type="Proteomes" id="UP001162164">
    <property type="component" value="Unassembled WGS sequence"/>
</dbReference>
<keyword evidence="8" id="KW-1185">Reference proteome</keyword>
<feature type="transmembrane region" description="Helical" evidence="6">
    <location>
        <begin position="38"/>
        <end position="57"/>
    </location>
</feature>
<accession>A0ABQ9JWI9</accession>
<keyword evidence="4 6" id="KW-1133">Transmembrane helix</keyword>
<feature type="transmembrane region" description="Helical" evidence="6">
    <location>
        <begin position="187"/>
        <end position="205"/>
    </location>
</feature>
<dbReference type="PANTHER" id="PTHR12841">
    <property type="entry name" value="PROTEIN UNC-50 HOMOLOG"/>
    <property type="match status" value="1"/>
</dbReference>
<evidence type="ECO:0000256" key="1">
    <source>
        <dbReference type="ARBA" id="ARBA00004141"/>
    </source>
</evidence>
<evidence type="ECO:0000256" key="6">
    <source>
        <dbReference type="SAM" id="Phobius"/>
    </source>
</evidence>
<organism evidence="7 8">
    <name type="scientific">Molorchus minor</name>
    <dbReference type="NCBI Taxonomy" id="1323400"/>
    <lineage>
        <taxon>Eukaryota</taxon>
        <taxon>Metazoa</taxon>
        <taxon>Ecdysozoa</taxon>
        <taxon>Arthropoda</taxon>
        <taxon>Hexapoda</taxon>
        <taxon>Insecta</taxon>
        <taxon>Pterygota</taxon>
        <taxon>Neoptera</taxon>
        <taxon>Endopterygota</taxon>
        <taxon>Coleoptera</taxon>
        <taxon>Polyphaga</taxon>
        <taxon>Cucujiformia</taxon>
        <taxon>Chrysomeloidea</taxon>
        <taxon>Cerambycidae</taxon>
        <taxon>Lamiinae</taxon>
        <taxon>Monochamini</taxon>
        <taxon>Molorchus</taxon>
    </lineage>
</organism>
<name>A0ABQ9JWI9_9CUCU</name>
<feature type="transmembrane region" description="Helical" evidence="6">
    <location>
        <begin position="78"/>
        <end position="105"/>
    </location>
</feature>
<dbReference type="EMBL" id="JAPWTJ010000113">
    <property type="protein sequence ID" value="KAJ8982675.1"/>
    <property type="molecule type" value="Genomic_DNA"/>
</dbReference>
<reference evidence="7" key="1">
    <citation type="journal article" date="2023" name="Insect Mol. Biol.">
        <title>Genome sequencing provides insights into the evolution of gene families encoding plant cell wall-degrading enzymes in longhorned beetles.</title>
        <authorList>
            <person name="Shin N.R."/>
            <person name="Okamura Y."/>
            <person name="Kirsch R."/>
            <person name="Pauchet Y."/>
        </authorList>
    </citation>
    <scope>NUCLEOTIDE SEQUENCE</scope>
    <source>
        <strain evidence="7">MMC_N1</strain>
    </source>
</reference>
<keyword evidence="5 6" id="KW-0472">Membrane</keyword>
<feature type="transmembrane region" description="Helical" evidence="6">
    <location>
        <begin position="146"/>
        <end position="167"/>
    </location>
</feature>
<feature type="transmembrane region" description="Helical" evidence="6">
    <location>
        <begin position="120"/>
        <end position="139"/>
    </location>
</feature>
<comment type="caution">
    <text evidence="7">The sequence shown here is derived from an EMBL/GenBank/DDBJ whole genome shotgun (WGS) entry which is preliminary data.</text>
</comment>
<comment type="subcellular location">
    <subcellularLocation>
        <location evidence="1">Membrane</location>
        <topology evidence="1">Multi-pass membrane protein</topology>
    </subcellularLocation>
</comment>
<evidence type="ECO:0000256" key="4">
    <source>
        <dbReference type="ARBA" id="ARBA00022989"/>
    </source>
</evidence>
<protein>
    <submittedName>
        <fullName evidence="7">Uncharacterized protein</fullName>
    </submittedName>
</protein>
<comment type="similarity">
    <text evidence="2">Belongs to the unc-50 family.</text>
</comment>
<evidence type="ECO:0000256" key="3">
    <source>
        <dbReference type="ARBA" id="ARBA00022692"/>
    </source>
</evidence>
<evidence type="ECO:0000256" key="2">
    <source>
        <dbReference type="ARBA" id="ARBA00006293"/>
    </source>
</evidence>
<proteinExistence type="inferred from homology"/>
<evidence type="ECO:0000313" key="7">
    <source>
        <dbReference type="EMBL" id="KAJ8982675.1"/>
    </source>
</evidence>
<sequence length="218" mass="26246">MSFSELQYTPQCNFSSAYTKCVRYMRRIFKFEQMDFQFASWQMLYLFIAPQKLLKIFRARKQTKSQYARDDPAFFGTFIKFIFFVIFIDCIGIGLLMATVLWYIANTFLKSKNDVQDIEWGFSFDMHLNAFFSSLFFYNGLISHDWFLSILLGNTFWLGASFYYVYITFLGYNSMQILNHTRVFLAPIPWFIFIYIISLFMKFNITHSLMNFYKYRVL</sequence>